<protein>
    <submittedName>
        <fullName evidence="2">Uncharacterized protein</fullName>
    </submittedName>
</protein>
<sequence length="123" mass="14012">CWRHRRRLLPRRFLSSWQQDSFQQCGLDNAERRGPSISYPVSGDAGMVSELTTKFRQLWILKNVFNVEFHRKARERALPKSGYQSPTGSPQHDMSLTGGYCEGSLEKGTKAHTSDSPLTNEGR</sequence>
<feature type="region of interest" description="Disordered" evidence="1">
    <location>
        <begin position="76"/>
        <end position="123"/>
    </location>
</feature>
<feature type="compositionally biased region" description="Polar residues" evidence="1">
    <location>
        <begin position="114"/>
        <end position="123"/>
    </location>
</feature>
<dbReference type="OrthoDB" id="10393360at2759"/>
<accession>A0A1G4ASD6</accession>
<dbReference type="EMBL" id="MJBS01000160">
    <property type="protein sequence ID" value="OHE92069.1"/>
    <property type="molecule type" value="Genomic_DNA"/>
</dbReference>
<evidence type="ECO:0000313" key="2">
    <source>
        <dbReference type="EMBL" id="OHE92069.1"/>
    </source>
</evidence>
<feature type="compositionally biased region" description="Polar residues" evidence="1">
    <location>
        <begin position="82"/>
        <end position="94"/>
    </location>
</feature>
<keyword evidence="3" id="KW-1185">Reference proteome</keyword>
<dbReference type="AlphaFoldDB" id="A0A1G4ASD6"/>
<organism evidence="2 3">
    <name type="scientific">Colletotrichum orchidophilum</name>
    <dbReference type="NCBI Taxonomy" id="1209926"/>
    <lineage>
        <taxon>Eukaryota</taxon>
        <taxon>Fungi</taxon>
        <taxon>Dikarya</taxon>
        <taxon>Ascomycota</taxon>
        <taxon>Pezizomycotina</taxon>
        <taxon>Sordariomycetes</taxon>
        <taxon>Hypocreomycetidae</taxon>
        <taxon>Glomerellales</taxon>
        <taxon>Glomerellaceae</taxon>
        <taxon>Colletotrichum</taxon>
    </lineage>
</organism>
<evidence type="ECO:0000313" key="3">
    <source>
        <dbReference type="Proteomes" id="UP000176998"/>
    </source>
</evidence>
<name>A0A1G4ASD6_9PEZI</name>
<feature type="non-terminal residue" evidence="2">
    <location>
        <position position="1"/>
    </location>
</feature>
<feature type="compositionally biased region" description="Basic and acidic residues" evidence="1">
    <location>
        <begin position="104"/>
        <end position="113"/>
    </location>
</feature>
<gene>
    <name evidence="2" type="ORF">CORC01_12650</name>
</gene>
<comment type="caution">
    <text evidence="2">The sequence shown here is derived from an EMBL/GenBank/DDBJ whole genome shotgun (WGS) entry which is preliminary data.</text>
</comment>
<dbReference type="RefSeq" id="XP_022469240.1">
    <property type="nucleotide sequence ID" value="XM_022624269.1"/>
</dbReference>
<evidence type="ECO:0000256" key="1">
    <source>
        <dbReference type="SAM" id="MobiDB-lite"/>
    </source>
</evidence>
<reference evidence="2 3" key="1">
    <citation type="submission" date="2016-09" db="EMBL/GenBank/DDBJ databases">
        <authorList>
            <person name="Capua I."/>
            <person name="De Benedictis P."/>
            <person name="Joannis T."/>
            <person name="Lombin L.H."/>
            <person name="Cattoli G."/>
        </authorList>
    </citation>
    <scope>NUCLEOTIDE SEQUENCE [LARGE SCALE GENOMIC DNA]</scope>
    <source>
        <strain evidence="2 3">IMI 309357</strain>
    </source>
</reference>
<dbReference type="GeneID" id="34565779"/>
<dbReference type="Proteomes" id="UP000176998">
    <property type="component" value="Unassembled WGS sequence"/>
</dbReference>
<proteinExistence type="predicted"/>